<comment type="caution">
    <text evidence="3">The sequence shown here is derived from an EMBL/GenBank/DDBJ whole genome shotgun (WGS) entry which is preliminary data.</text>
</comment>
<name>A0A8H9IF34_9ALTE</name>
<evidence type="ECO:0000313" key="4">
    <source>
        <dbReference type="Proteomes" id="UP000622604"/>
    </source>
</evidence>
<protein>
    <recommendedName>
        <fullName evidence="2">Smf/DprA SLOG domain-containing protein</fullName>
    </recommendedName>
</protein>
<reference evidence="3" key="2">
    <citation type="submission" date="2020-09" db="EMBL/GenBank/DDBJ databases">
        <authorList>
            <person name="Sun Q."/>
            <person name="Kim S."/>
        </authorList>
    </citation>
    <scope>NUCLEOTIDE SEQUENCE</scope>
    <source>
        <strain evidence="3">KCTC 32337</strain>
    </source>
</reference>
<dbReference type="Proteomes" id="UP000622604">
    <property type="component" value="Unassembled WGS sequence"/>
</dbReference>
<proteinExistence type="inferred from homology"/>
<organism evidence="3 4">
    <name type="scientific">Paraglaciecola chathamensis</name>
    <dbReference type="NCBI Taxonomy" id="368405"/>
    <lineage>
        <taxon>Bacteria</taxon>
        <taxon>Pseudomonadati</taxon>
        <taxon>Pseudomonadota</taxon>
        <taxon>Gammaproteobacteria</taxon>
        <taxon>Alteromonadales</taxon>
        <taxon>Alteromonadaceae</taxon>
        <taxon>Paraglaciecola</taxon>
    </lineage>
</organism>
<evidence type="ECO:0000313" key="3">
    <source>
        <dbReference type="EMBL" id="GGZ77773.1"/>
    </source>
</evidence>
<accession>A0A8H9IF34</accession>
<dbReference type="Gene3D" id="3.40.50.450">
    <property type="match status" value="1"/>
</dbReference>
<dbReference type="SUPFAM" id="SSF102405">
    <property type="entry name" value="MCP/YpsA-like"/>
    <property type="match status" value="1"/>
</dbReference>
<evidence type="ECO:0000256" key="1">
    <source>
        <dbReference type="ARBA" id="ARBA00006525"/>
    </source>
</evidence>
<dbReference type="EMBL" id="BMZC01000014">
    <property type="protein sequence ID" value="GGZ77773.1"/>
    <property type="molecule type" value="Genomic_DNA"/>
</dbReference>
<gene>
    <name evidence="3" type="ORF">GCM10011274_39880</name>
</gene>
<dbReference type="Pfam" id="PF02481">
    <property type="entry name" value="DNA_processg_A"/>
    <property type="match status" value="1"/>
</dbReference>
<dbReference type="RefSeq" id="WP_191867011.1">
    <property type="nucleotide sequence ID" value="NZ_BMZC01000014.1"/>
</dbReference>
<reference evidence="3" key="1">
    <citation type="journal article" date="2014" name="Int. J. Syst. Evol. Microbiol.">
        <title>Complete genome sequence of Corynebacterium casei LMG S-19264T (=DSM 44701T), isolated from a smear-ripened cheese.</title>
        <authorList>
            <consortium name="US DOE Joint Genome Institute (JGI-PGF)"/>
            <person name="Walter F."/>
            <person name="Albersmeier A."/>
            <person name="Kalinowski J."/>
            <person name="Ruckert C."/>
        </authorList>
    </citation>
    <scope>NUCLEOTIDE SEQUENCE</scope>
    <source>
        <strain evidence="3">KCTC 32337</strain>
    </source>
</reference>
<feature type="domain" description="Smf/DprA SLOG" evidence="2">
    <location>
        <begin position="95"/>
        <end position="293"/>
    </location>
</feature>
<dbReference type="PANTHER" id="PTHR43022:SF1">
    <property type="entry name" value="PROTEIN SMF"/>
    <property type="match status" value="1"/>
</dbReference>
<dbReference type="InterPro" id="IPR003488">
    <property type="entry name" value="DprA"/>
</dbReference>
<dbReference type="PANTHER" id="PTHR43022">
    <property type="entry name" value="PROTEIN SMF"/>
    <property type="match status" value="1"/>
</dbReference>
<dbReference type="AlphaFoldDB" id="A0A8H9IF34"/>
<sequence>MLTKNTQAILLLTSYFSKASLEKVKPLTTAEWAKFAYWLREQNISPERLLSSDVSQTLKGWYDSKVTKERIKGLLSRGHSLAIAVEKWTRAGIWILTRSDPDYPKRFKSRLKTSSPPVLYGCGNIELLNKGGVAVVGSRNASEADLYFAEQFGTKAASEGVCTISGASRGVDEAAMLGAVNSGGSVVGVLSEDLYRTAISKKWRQALLVGNAVLISPFYPEAGFSAGNAMGRNKYIYCLADCALVVHSGKKGGTIGGAEENLRNDWVPLWVNHTADRDAANADLVANGGRWLEADSQAFKIADLIREIRSSVNLIVEEQVDLFSMPVQSKFFSEPESKSDNDTSGAALNNVAVERKVDIEPHPEPIIETEETPLGPVDFYQLFTNELQRLAKEPVSLNELIESLHIHKSQITDWLKRAEEERLVKKLSRPVRYQIEHKK</sequence>
<comment type="similarity">
    <text evidence="1">Belongs to the DprA/Smf family.</text>
</comment>
<dbReference type="GO" id="GO:0009294">
    <property type="term" value="P:DNA-mediated transformation"/>
    <property type="evidence" value="ECO:0007669"/>
    <property type="project" value="InterPro"/>
</dbReference>
<dbReference type="InterPro" id="IPR057666">
    <property type="entry name" value="DrpA_SLOG"/>
</dbReference>
<evidence type="ECO:0000259" key="2">
    <source>
        <dbReference type="Pfam" id="PF02481"/>
    </source>
</evidence>